<evidence type="ECO:0000256" key="9">
    <source>
        <dbReference type="ARBA" id="ARBA00023239"/>
    </source>
</evidence>
<dbReference type="GO" id="GO:0046872">
    <property type="term" value="F:metal ion binding"/>
    <property type="evidence" value="ECO:0007669"/>
    <property type="project" value="UniProtKB-UniRule"/>
</dbReference>
<dbReference type="GO" id="GO:0051539">
    <property type="term" value="F:4 iron, 4 sulfur cluster binding"/>
    <property type="evidence" value="ECO:0007669"/>
    <property type="project" value="UniProtKB-UniRule"/>
</dbReference>
<dbReference type="InterPro" id="IPR045865">
    <property type="entry name" value="ACT-like_dom_sf"/>
</dbReference>
<dbReference type="SUPFAM" id="SSF143548">
    <property type="entry name" value="Serine metabolism enzymes domain"/>
    <property type="match status" value="1"/>
</dbReference>
<gene>
    <name evidence="14" type="primary">sdhB</name>
    <name evidence="14" type="ORF">CLOACE_19070</name>
</gene>
<comment type="pathway">
    <text evidence="2 11">Carbohydrate biosynthesis; gluconeogenesis.</text>
</comment>
<protein>
    <recommendedName>
        <fullName evidence="11">L-serine deaminase</fullName>
    </recommendedName>
</protein>
<feature type="domain" description="ACT" evidence="13">
    <location>
        <begin position="150"/>
        <end position="222"/>
    </location>
</feature>
<dbReference type="RefSeq" id="WP_070110876.1">
    <property type="nucleotide sequence ID" value="NZ_LZFO01000033.1"/>
</dbReference>
<dbReference type="PANTHER" id="PTHR30182:SF12">
    <property type="entry name" value="L-SERINE DEHYDRATASE, BETA CHAIN-RELATED"/>
    <property type="match status" value="1"/>
</dbReference>
<evidence type="ECO:0000259" key="13">
    <source>
        <dbReference type="PROSITE" id="PS51671"/>
    </source>
</evidence>
<dbReference type="FunFam" id="3.30.70.260:FF:000008">
    <property type="entry name" value="D-3-phosphoglycerate dehydrogenase, chloroplastic"/>
    <property type="match status" value="1"/>
</dbReference>
<comment type="catalytic activity">
    <reaction evidence="10 11 12">
        <text>L-serine = pyruvate + NH4(+)</text>
        <dbReference type="Rhea" id="RHEA:19169"/>
        <dbReference type="ChEBI" id="CHEBI:15361"/>
        <dbReference type="ChEBI" id="CHEBI:28938"/>
        <dbReference type="ChEBI" id="CHEBI:33384"/>
        <dbReference type="EC" id="4.3.1.17"/>
    </reaction>
</comment>
<reference evidence="14 15" key="1">
    <citation type="submission" date="2016-06" db="EMBL/GenBank/DDBJ databases">
        <title>Genome sequence of Clostridium acetireducens DSM 10703.</title>
        <authorList>
            <person name="Poehlein A."/>
            <person name="Fluechter S."/>
            <person name="Duerre P."/>
            <person name="Daniel R."/>
        </authorList>
    </citation>
    <scope>NUCLEOTIDE SEQUENCE [LARGE SCALE GENOMIC DNA]</scope>
    <source>
        <strain evidence="14 15">DSM 10703</strain>
    </source>
</reference>
<evidence type="ECO:0000256" key="11">
    <source>
        <dbReference type="PIRNR" id="PIRNR036692"/>
    </source>
</evidence>
<comment type="cofactor">
    <cofactor evidence="1 12">
        <name>[4Fe-4S] cluster</name>
        <dbReference type="ChEBI" id="CHEBI:49883"/>
    </cofactor>
</comment>
<dbReference type="GO" id="GO:0003941">
    <property type="term" value="F:L-serine ammonia-lyase activity"/>
    <property type="evidence" value="ECO:0007669"/>
    <property type="project" value="UniProtKB-UniRule"/>
</dbReference>
<dbReference type="STRING" id="1121290.CLAOCE_19070"/>
<evidence type="ECO:0000313" key="15">
    <source>
        <dbReference type="Proteomes" id="UP000175744"/>
    </source>
</evidence>
<name>A0A1E8EXG8_9CLOT</name>
<dbReference type="InterPro" id="IPR004643">
    <property type="entry name" value="Fe-S_L-Ser_bsu"/>
</dbReference>
<dbReference type="Proteomes" id="UP000175744">
    <property type="component" value="Unassembled WGS sequence"/>
</dbReference>
<dbReference type="Gene3D" id="3.30.1330.90">
    <property type="entry name" value="D-3-phosphoglycerate dehydrogenase, domain 3"/>
    <property type="match status" value="1"/>
</dbReference>
<dbReference type="Pfam" id="PF01842">
    <property type="entry name" value="ACT"/>
    <property type="match status" value="1"/>
</dbReference>
<evidence type="ECO:0000256" key="3">
    <source>
        <dbReference type="ARBA" id="ARBA00008636"/>
    </source>
</evidence>
<keyword evidence="4 11" id="KW-0312">Gluconeogenesis</keyword>
<dbReference type="EMBL" id="LZFO01000033">
    <property type="protein sequence ID" value="OFI05088.1"/>
    <property type="molecule type" value="Genomic_DNA"/>
</dbReference>
<dbReference type="InterPro" id="IPR005131">
    <property type="entry name" value="Ser_deHydtase_bsu"/>
</dbReference>
<evidence type="ECO:0000313" key="14">
    <source>
        <dbReference type="EMBL" id="OFI05088.1"/>
    </source>
</evidence>
<accession>A0A1E8EXG8</accession>
<comment type="similarity">
    <text evidence="3 11 12">Belongs to the iron-sulfur dependent L-serine dehydratase family.</text>
</comment>
<evidence type="ECO:0000256" key="4">
    <source>
        <dbReference type="ARBA" id="ARBA00022432"/>
    </source>
</evidence>
<dbReference type="PANTHER" id="PTHR30182">
    <property type="entry name" value="L-SERINE DEHYDRATASE"/>
    <property type="match status" value="1"/>
</dbReference>
<dbReference type="InterPro" id="IPR051318">
    <property type="entry name" value="Fe-S_L-Ser"/>
</dbReference>
<dbReference type="AlphaFoldDB" id="A0A1E8EXG8"/>
<dbReference type="PATRIC" id="fig|1121290.3.peg.1927"/>
<keyword evidence="7 11" id="KW-0408">Iron</keyword>
<dbReference type="PIRSF" id="PIRSF036692">
    <property type="entry name" value="SDH_B"/>
    <property type="match status" value="1"/>
</dbReference>
<dbReference type="PROSITE" id="PS51671">
    <property type="entry name" value="ACT"/>
    <property type="match status" value="1"/>
</dbReference>
<evidence type="ECO:0000256" key="8">
    <source>
        <dbReference type="ARBA" id="ARBA00023014"/>
    </source>
</evidence>
<evidence type="ECO:0000256" key="2">
    <source>
        <dbReference type="ARBA" id="ARBA00004742"/>
    </source>
</evidence>
<dbReference type="SUPFAM" id="SSF55021">
    <property type="entry name" value="ACT-like"/>
    <property type="match status" value="1"/>
</dbReference>
<dbReference type="CDD" id="cd04903">
    <property type="entry name" value="ACT_LSD"/>
    <property type="match status" value="1"/>
</dbReference>
<dbReference type="Pfam" id="PF03315">
    <property type="entry name" value="SDH_beta"/>
    <property type="match status" value="1"/>
</dbReference>
<keyword evidence="5 11" id="KW-0004">4Fe-4S</keyword>
<evidence type="ECO:0000256" key="1">
    <source>
        <dbReference type="ARBA" id="ARBA00001966"/>
    </source>
</evidence>
<organism evidence="14 15">
    <name type="scientific">Clostridium acetireducens DSM 10703</name>
    <dbReference type="NCBI Taxonomy" id="1121290"/>
    <lineage>
        <taxon>Bacteria</taxon>
        <taxon>Bacillati</taxon>
        <taxon>Bacillota</taxon>
        <taxon>Clostridia</taxon>
        <taxon>Eubacteriales</taxon>
        <taxon>Clostridiaceae</taxon>
        <taxon>Clostridium</taxon>
    </lineage>
</organism>
<dbReference type="NCBIfam" id="TIGR00719">
    <property type="entry name" value="sda_beta"/>
    <property type="match status" value="1"/>
</dbReference>
<keyword evidence="8 11" id="KW-0411">Iron-sulfur</keyword>
<comment type="caution">
    <text evidence="14">The sequence shown here is derived from an EMBL/GenBank/DDBJ whole genome shotgun (WGS) entry which is preliminary data.</text>
</comment>
<evidence type="ECO:0000256" key="6">
    <source>
        <dbReference type="ARBA" id="ARBA00022723"/>
    </source>
</evidence>
<dbReference type="OrthoDB" id="9813137at2"/>
<evidence type="ECO:0000256" key="5">
    <source>
        <dbReference type="ARBA" id="ARBA00022485"/>
    </source>
</evidence>
<evidence type="ECO:0000256" key="7">
    <source>
        <dbReference type="ARBA" id="ARBA00023004"/>
    </source>
</evidence>
<sequence length="227" mass="25038">MREYSAFDILGPIMIGPSSSHTAGAARMAKVSKMIAGGNIKKVKFLLHGSFAQTYRGHGTDKALVAGMLGMNPWDDRLRDSFKIAEEEGLEFEFIETDLGEDMHPNTVKFVITRDEDKTVEIVGSSIGGGNIIITEIDGEKLEFTGEYPTIITKHVDVPGIIAKVSDLLYKQDINVAFMKVYRTGKGKTACMVIQADSEIPRDIIDKIKSIPKVMKAQVINPMKEDE</sequence>
<keyword evidence="9 11" id="KW-0456">Lyase</keyword>
<dbReference type="InterPro" id="IPR029009">
    <property type="entry name" value="ASB_dom_sf"/>
</dbReference>
<evidence type="ECO:0000256" key="12">
    <source>
        <dbReference type="RuleBase" id="RU366059"/>
    </source>
</evidence>
<keyword evidence="15" id="KW-1185">Reference proteome</keyword>
<dbReference type="InterPro" id="IPR002912">
    <property type="entry name" value="ACT_dom"/>
</dbReference>
<keyword evidence="6 11" id="KW-0479">Metal-binding</keyword>
<evidence type="ECO:0000256" key="10">
    <source>
        <dbReference type="ARBA" id="ARBA00049406"/>
    </source>
</evidence>
<proteinExistence type="inferred from homology"/>
<dbReference type="UniPathway" id="UPA00138"/>
<dbReference type="GO" id="GO:0006094">
    <property type="term" value="P:gluconeogenesis"/>
    <property type="evidence" value="ECO:0007669"/>
    <property type="project" value="UniProtKB-UniRule"/>
</dbReference>
<dbReference type="Gene3D" id="3.30.70.260">
    <property type="match status" value="1"/>
</dbReference>